<feature type="compositionally biased region" description="Polar residues" evidence="1">
    <location>
        <begin position="1"/>
        <end position="11"/>
    </location>
</feature>
<accession>A0A2A5KY62</accession>
<evidence type="ECO:0000256" key="1">
    <source>
        <dbReference type="SAM" id="MobiDB-lite"/>
    </source>
</evidence>
<protein>
    <submittedName>
        <fullName evidence="2">Uncharacterized protein</fullName>
    </submittedName>
</protein>
<dbReference type="AlphaFoldDB" id="A0A2A5KY62"/>
<reference evidence="2 3" key="1">
    <citation type="submission" date="2017-09" db="EMBL/GenBank/DDBJ databases">
        <title>Comparative genomics of rhizobia isolated from Phaseolus vulgaris in China.</title>
        <authorList>
            <person name="Tong W."/>
        </authorList>
    </citation>
    <scope>NUCLEOTIDE SEQUENCE [LARGE SCALE GENOMIC DNA]</scope>
    <source>
        <strain evidence="2 3">L101</strain>
    </source>
</reference>
<dbReference type="Proteomes" id="UP000218807">
    <property type="component" value="Unassembled WGS sequence"/>
</dbReference>
<name>A0A2A5KY62_9HYPH</name>
<sequence>MRLNQAPSSDPSGHLLPAGEKREQGFCASLKQTAEPAETTCKSVDGIDKSAAFSLFSPAGRRWPEGSDEGVFAAYSIGHGAIP</sequence>
<feature type="region of interest" description="Disordered" evidence="1">
    <location>
        <begin position="1"/>
        <end position="21"/>
    </location>
</feature>
<organism evidence="2 3">
    <name type="scientific">Rhizobium sophoriradicis</name>
    <dbReference type="NCBI Taxonomy" id="1535245"/>
    <lineage>
        <taxon>Bacteria</taxon>
        <taxon>Pseudomonadati</taxon>
        <taxon>Pseudomonadota</taxon>
        <taxon>Alphaproteobacteria</taxon>
        <taxon>Hyphomicrobiales</taxon>
        <taxon>Rhizobiaceae</taxon>
        <taxon>Rhizobium/Agrobacterium group</taxon>
        <taxon>Rhizobium</taxon>
    </lineage>
</organism>
<gene>
    <name evidence="2" type="ORF">CPT34_06050</name>
</gene>
<evidence type="ECO:0000313" key="3">
    <source>
        <dbReference type="Proteomes" id="UP000218807"/>
    </source>
</evidence>
<keyword evidence="3" id="KW-1185">Reference proteome</keyword>
<proteinExistence type="predicted"/>
<comment type="caution">
    <text evidence="2">The sequence shown here is derived from an EMBL/GenBank/DDBJ whole genome shotgun (WGS) entry which is preliminary data.</text>
</comment>
<evidence type="ECO:0000313" key="2">
    <source>
        <dbReference type="EMBL" id="PCK81921.1"/>
    </source>
</evidence>
<dbReference type="EMBL" id="NXDM01000004">
    <property type="protein sequence ID" value="PCK81921.1"/>
    <property type="molecule type" value="Genomic_DNA"/>
</dbReference>